<evidence type="ECO:0000313" key="3">
    <source>
        <dbReference type="Proteomes" id="UP000494111"/>
    </source>
</evidence>
<accession>A0A6S7BV35</accession>
<name>A0A6S7BV35_9BURK</name>
<feature type="compositionally biased region" description="Pro residues" evidence="1">
    <location>
        <begin position="262"/>
        <end position="276"/>
    </location>
</feature>
<reference evidence="2 3" key="1">
    <citation type="submission" date="2020-04" db="EMBL/GenBank/DDBJ databases">
        <authorList>
            <person name="De Canck E."/>
        </authorList>
    </citation>
    <scope>NUCLEOTIDE SEQUENCE [LARGE SCALE GENOMIC DNA]</scope>
    <source>
        <strain evidence="2 3">LMG 3458</strain>
    </source>
</reference>
<dbReference type="Proteomes" id="UP000494111">
    <property type="component" value="Unassembled WGS sequence"/>
</dbReference>
<gene>
    <name evidence="2" type="ORF">LMG3458_06195</name>
</gene>
<organism evidence="2 3">
    <name type="scientific">Achromobacter deleyi</name>
    <dbReference type="NCBI Taxonomy" id="1353891"/>
    <lineage>
        <taxon>Bacteria</taxon>
        <taxon>Pseudomonadati</taxon>
        <taxon>Pseudomonadota</taxon>
        <taxon>Betaproteobacteria</taxon>
        <taxon>Burkholderiales</taxon>
        <taxon>Alcaligenaceae</taxon>
        <taxon>Achromobacter</taxon>
    </lineage>
</organism>
<sequence>MAPVPPVAPPTLPVTPASRPVTGASRPPLAPVVPPVTPPRMPVIGLSRPPLLPPVVPPRPRPPVREATAPVALAKVAPSGLGLPGVALSRPPALLTAPPRPCSTPFRPATLPPGSWLPRLLTVPPRLFRMPATGAPSLVVAPTCCVRPTTVPATGLAVGSSAAPMPPSMGCRPSGRTLSTVLPTLPSAGSSKGLDGPLSTPPVTPPTSWVTGLSRPPLPDRPEVRAPTALVALPRMVVRGCGFFGSALSRPPVLATVLPRPSTRPPTPALRPPGRPVPLTVVPRPSTRPPTCLTVPSTGWPRPVVAPTCCVRPTTVSTTGLTVGSSALPTPPRVVPRFRGRVLSTALPVLPNVVCSRPVVTGLTGGFGSFGLPGLFGPPGLPGLLGPPGLVGISVPGKPAEGPLLWLPPPPPQAASELIRAAARTVEVRIRCTRCVSILAFMASSCGGSVRRRNCPIRLYMHKPCQYFSNAVPVCFQRVFMILKIQLNQ</sequence>
<feature type="region of interest" description="Disordered" evidence="1">
    <location>
        <begin position="1"/>
        <end position="35"/>
    </location>
</feature>
<feature type="compositionally biased region" description="Pro residues" evidence="1">
    <location>
        <begin position="1"/>
        <end position="13"/>
    </location>
</feature>
<evidence type="ECO:0000313" key="2">
    <source>
        <dbReference type="EMBL" id="CAB3743910.1"/>
    </source>
</evidence>
<feature type="region of interest" description="Disordered" evidence="1">
    <location>
        <begin position="182"/>
        <end position="222"/>
    </location>
</feature>
<proteinExistence type="predicted"/>
<dbReference type="AlphaFoldDB" id="A0A6S7BV35"/>
<evidence type="ECO:0000256" key="1">
    <source>
        <dbReference type="SAM" id="MobiDB-lite"/>
    </source>
</evidence>
<feature type="compositionally biased region" description="Low complexity" evidence="1">
    <location>
        <begin position="277"/>
        <end position="288"/>
    </location>
</feature>
<dbReference type="EMBL" id="CADIJO010000051">
    <property type="protein sequence ID" value="CAB3743910.1"/>
    <property type="molecule type" value="Genomic_DNA"/>
</dbReference>
<feature type="region of interest" description="Disordered" evidence="1">
    <location>
        <begin position="258"/>
        <end position="288"/>
    </location>
</feature>
<protein>
    <submittedName>
        <fullName evidence="2">Uncharacterized protein</fullName>
    </submittedName>
</protein>